<gene>
    <name evidence="2" type="ORF">AWM68_20185</name>
</gene>
<dbReference type="RefSeq" id="WP_066240365.1">
    <property type="nucleotide sequence ID" value="NZ_LRFC01000017.1"/>
</dbReference>
<protein>
    <recommendedName>
        <fullName evidence="1">IrrE N-terminal-like domain-containing protein</fullName>
    </recommendedName>
</protein>
<dbReference type="OrthoDB" id="2417909at2"/>
<organism evidence="2 3">
    <name type="scientific">Fictibacillus phosphorivorans</name>
    <dbReference type="NCBI Taxonomy" id="1221500"/>
    <lineage>
        <taxon>Bacteria</taxon>
        <taxon>Bacillati</taxon>
        <taxon>Bacillota</taxon>
        <taxon>Bacilli</taxon>
        <taxon>Bacillales</taxon>
        <taxon>Fictibacillaceae</taxon>
        <taxon>Fictibacillus</taxon>
    </lineage>
</organism>
<dbReference type="EMBL" id="LRFC01000017">
    <property type="protein sequence ID" value="KZE66846.1"/>
    <property type="molecule type" value="Genomic_DNA"/>
</dbReference>
<dbReference type="Pfam" id="PF06114">
    <property type="entry name" value="Peptidase_M78"/>
    <property type="match status" value="1"/>
</dbReference>
<comment type="caution">
    <text evidence="2">The sequence shown here is derived from an EMBL/GenBank/DDBJ whole genome shotgun (WGS) entry which is preliminary data.</text>
</comment>
<accession>A0A163RGM8</accession>
<evidence type="ECO:0000313" key="3">
    <source>
        <dbReference type="Proteomes" id="UP000076567"/>
    </source>
</evidence>
<name>A0A163RGM8_9BACL</name>
<feature type="domain" description="IrrE N-terminal-like" evidence="1">
    <location>
        <begin position="52"/>
        <end position="149"/>
    </location>
</feature>
<sequence>MSKIYFPTPLESWITEKYKRMKIFTPNELCEDRIAWVYNIFYFKKPIPSTSYENGNFKSITVDSRIVPPLQREQFYHEWCHILRHAGYQMKIMPAAFKELQEYDARNFTRYAAIPYHMLNEYDLNDPNIIDHWQKDFKVSEELCSERLNQIRRRLSNQKGAKNYVLQRTY</sequence>
<keyword evidence="3" id="KW-1185">Reference proteome</keyword>
<proteinExistence type="predicted"/>
<evidence type="ECO:0000259" key="1">
    <source>
        <dbReference type="Pfam" id="PF06114"/>
    </source>
</evidence>
<dbReference type="AlphaFoldDB" id="A0A163RGM8"/>
<dbReference type="InterPro" id="IPR010359">
    <property type="entry name" value="IrrE_HExxH"/>
</dbReference>
<evidence type="ECO:0000313" key="2">
    <source>
        <dbReference type="EMBL" id="KZE66846.1"/>
    </source>
</evidence>
<reference evidence="3" key="1">
    <citation type="submission" date="2016-01" db="EMBL/GenBank/DDBJ databases">
        <title>Draft genome of Chromobacterium sp. F49.</title>
        <authorList>
            <person name="Hong K.W."/>
        </authorList>
    </citation>
    <scope>NUCLEOTIDE SEQUENCE [LARGE SCALE GENOMIC DNA]</scope>
    <source>
        <strain evidence="3">P7IIIA</strain>
    </source>
</reference>
<dbReference type="Proteomes" id="UP000076567">
    <property type="component" value="Unassembled WGS sequence"/>
</dbReference>